<dbReference type="Pfam" id="PF01839">
    <property type="entry name" value="FG-GAP"/>
    <property type="match status" value="1"/>
</dbReference>
<feature type="signal peptide" evidence="7">
    <location>
        <begin position="1"/>
        <end position="20"/>
    </location>
</feature>
<dbReference type="SUPFAM" id="SSF69318">
    <property type="entry name" value="Integrin alpha N-terminal domain"/>
    <property type="match status" value="1"/>
</dbReference>
<dbReference type="InterPro" id="IPR013519">
    <property type="entry name" value="Int_alpha_beta-p"/>
</dbReference>
<keyword evidence="4" id="KW-0325">Glycoprotein</keyword>
<proteinExistence type="predicted"/>
<dbReference type="OrthoDB" id="10022113at2759"/>
<evidence type="ECO:0000256" key="4">
    <source>
        <dbReference type="ARBA" id="ARBA00023180"/>
    </source>
</evidence>
<evidence type="ECO:0000313" key="8">
    <source>
        <dbReference type="EMBL" id="CAE7774428.1"/>
    </source>
</evidence>
<evidence type="ECO:0000256" key="1">
    <source>
        <dbReference type="ARBA" id="ARBA00022729"/>
    </source>
</evidence>
<keyword evidence="3" id="KW-0378">Hydrolase</keyword>
<evidence type="ECO:0000256" key="5">
    <source>
        <dbReference type="SAM" id="MobiDB-lite"/>
    </source>
</evidence>
<dbReference type="PANTHER" id="PTHR23221:SF7">
    <property type="entry name" value="PHOSPHATIDYLINOSITOL-GLYCAN-SPECIFIC PHOSPHOLIPASE D"/>
    <property type="match status" value="1"/>
</dbReference>
<evidence type="ECO:0000256" key="2">
    <source>
        <dbReference type="ARBA" id="ARBA00022737"/>
    </source>
</evidence>
<dbReference type="GO" id="GO:0016787">
    <property type="term" value="F:hydrolase activity"/>
    <property type="evidence" value="ECO:0007669"/>
    <property type="project" value="UniProtKB-KW"/>
</dbReference>
<reference evidence="8" key="1">
    <citation type="submission" date="2021-02" db="EMBL/GenBank/DDBJ databases">
        <authorList>
            <person name="Dougan E. K."/>
            <person name="Rhodes N."/>
            <person name="Thang M."/>
            <person name="Chan C."/>
        </authorList>
    </citation>
    <scope>NUCLEOTIDE SEQUENCE</scope>
</reference>
<dbReference type="Proteomes" id="UP000649617">
    <property type="component" value="Unassembled WGS sequence"/>
</dbReference>
<keyword evidence="6" id="KW-0472">Membrane</keyword>
<feature type="region of interest" description="Disordered" evidence="5">
    <location>
        <begin position="483"/>
        <end position="613"/>
    </location>
</feature>
<evidence type="ECO:0000313" key="9">
    <source>
        <dbReference type="Proteomes" id="UP000649617"/>
    </source>
</evidence>
<dbReference type="AlphaFoldDB" id="A0A812YAM9"/>
<dbReference type="InterPro" id="IPR013517">
    <property type="entry name" value="FG-GAP"/>
</dbReference>
<feature type="chain" id="PRO_5032351847" evidence="7">
    <location>
        <begin position="21"/>
        <end position="715"/>
    </location>
</feature>
<keyword evidence="6" id="KW-0812">Transmembrane</keyword>
<feature type="transmembrane region" description="Helical" evidence="6">
    <location>
        <begin position="665"/>
        <end position="693"/>
    </location>
</feature>
<dbReference type="SMART" id="SM00191">
    <property type="entry name" value="Int_alpha"/>
    <property type="match status" value="2"/>
</dbReference>
<sequence>MALITVIPLVAVAMAEMASATDYPATWALSDHGTVAAANVYAITTASNDDANFPGTMSSGDVNGDGVNDFTYELPTGTLNVHFGGISADLDLDSITFSGSNGFSIVTGNSGNSWGTIAGDVNNDGFNDVLFYHQASGSVKIIFGKAIGWSASYTVASMTWDGTDGVELTYTGESKFGSNSFGGYTPQILTNFDINNDGIDDIAVNSEGTNHGGRVNIFFGKSSWSPVDGSTFDGTAGFSLTDADNARLGRGLTVGDINGDGIDDLVATSRSDQPFNGAGCIYVLYGGSTYPALIADIYSHVDGTTGFRLCGSAANTYFADYFVTAADFNGDSIADLLFAGRGTQTGLYLLFGKATFPASVTLPLASGEGISFTGLSNPALVKAPNLGKFNSDQYDDIALAEGSNVYVVFGSASSGDTVDLTALSGTDGFKLTDSNTFSMSFYSPIDMTGDGSTDLVPFVQELTFPTFTTITSPYVIVGNGPSTAGSAGSGGTSTTSTSSFSTSATTGSSTSTMETTLTETSSSTFTSTETSSSTFTSTRTLSSSSTFSSTTSSSASTTTSTSISMTTSSVTETTSTLTINNSSNLSITTENSVEETTTTTSQQAGQAPGGTANETTVAVVNLTTTEEGNSTAEGAATTTVGDAEESIIDFQGGWRTEDDDGLEGWVILTIAVVVVILIGVAVTLVTCCAVMVYDKKEREKKANEQGQSTPTAEEV</sequence>
<keyword evidence="6" id="KW-1133">Transmembrane helix</keyword>
<keyword evidence="2" id="KW-0677">Repeat</keyword>
<gene>
    <name evidence="8" type="ORF">SPIL2461_LOCUS22888</name>
</gene>
<keyword evidence="1 7" id="KW-0732">Signal</keyword>
<evidence type="ECO:0000256" key="7">
    <source>
        <dbReference type="SAM" id="SignalP"/>
    </source>
</evidence>
<evidence type="ECO:0000256" key="3">
    <source>
        <dbReference type="ARBA" id="ARBA00022801"/>
    </source>
</evidence>
<dbReference type="PANTHER" id="PTHR23221">
    <property type="entry name" value="GLYCOSYLPHOSPHATIDYLINOSITOL PHOSPHOLIPASE D"/>
    <property type="match status" value="1"/>
</dbReference>
<feature type="compositionally biased region" description="Low complexity" evidence="5">
    <location>
        <begin position="483"/>
        <end position="612"/>
    </location>
</feature>
<comment type="caution">
    <text evidence="8">The sequence shown here is derived from an EMBL/GenBank/DDBJ whole genome shotgun (WGS) entry which is preliminary data.</text>
</comment>
<name>A0A812YAM9_SYMPI</name>
<organism evidence="8 9">
    <name type="scientific">Symbiodinium pilosum</name>
    <name type="common">Dinoflagellate</name>
    <dbReference type="NCBI Taxonomy" id="2952"/>
    <lineage>
        <taxon>Eukaryota</taxon>
        <taxon>Sar</taxon>
        <taxon>Alveolata</taxon>
        <taxon>Dinophyceae</taxon>
        <taxon>Suessiales</taxon>
        <taxon>Symbiodiniaceae</taxon>
        <taxon>Symbiodinium</taxon>
    </lineage>
</organism>
<accession>A0A812YAM9</accession>
<evidence type="ECO:0000256" key="6">
    <source>
        <dbReference type="SAM" id="Phobius"/>
    </source>
</evidence>
<dbReference type="InterPro" id="IPR028994">
    <property type="entry name" value="Integrin_alpha_N"/>
</dbReference>
<dbReference type="EMBL" id="CAJNIZ010047722">
    <property type="protein sequence ID" value="CAE7774428.1"/>
    <property type="molecule type" value="Genomic_DNA"/>
</dbReference>
<keyword evidence="9" id="KW-1185">Reference proteome</keyword>
<protein>
    <submittedName>
        <fullName evidence="8">Uncharacterized protein</fullName>
    </submittedName>
</protein>
<dbReference type="Gene3D" id="2.130.10.130">
    <property type="entry name" value="Integrin alpha, N-terminal"/>
    <property type="match status" value="2"/>
</dbReference>